<dbReference type="GO" id="GO:0060271">
    <property type="term" value="P:cilium assembly"/>
    <property type="evidence" value="ECO:0007669"/>
    <property type="project" value="TreeGrafter"/>
</dbReference>
<evidence type="ECO:0000256" key="10">
    <source>
        <dbReference type="SAM" id="MobiDB-lite"/>
    </source>
</evidence>
<keyword evidence="8" id="KW-0966">Cell projection</keyword>
<dbReference type="Pfam" id="PF03148">
    <property type="entry name" value="Tektin"/>
    <property type="match status" value="1"/>
</dbReference>
<comment type="caution">
    <text evidence="11">The sequence shown here is derived from an EMBL/GenBank/DDBJ whole genome shotgun (WGS) entry which is preliminary data.</text>
</comment>
<keyword evidence="12" id="KW-1185">Reference proteome</keyword>
<dbReference type="GO" id="GO:0005929">
    <property type="term" value="C:cilium"/>
    <property type="evidence" value="ECO:0007669"/>
    <property type="project" value="UniProtKB-ARBA"/>
</dbReference>
<comment type="subcellular location">
    <subcellularLocation>
        <location evidence="1">Cytoplasm</location>
        <location evidence="1">Cytoskeleton</location>
        <location evidence="1">Flagellum axoneme</location>
    </subcellularLocation>
</comment>
<dbReference type="GO" id="GO:0060294">
    <property type="term" value="P:cilium movement involved in cell motility"/>
    <property type="evidence" value="ECO:0007669"/>
    <property type="project" value="InterPro"/>
</dbReference>
<evidence type="ECO:0000256" key="6">
    <source>
        <dbReference type="ARBA" id="ARBA00023069"/>
    </source>
</evidence>
<gene>
    <name evidence="11" type="ORF">CYMTET_47127</name>
</gene>
<dbReference type="EMBL" id="LGRX02033074">
    <property type="protein sequence ID" value="KAK3243208.1"/>
    <property type="molecule type" value="Genomic_DNA"/>
</dbReference>
<evidence type="ECO:0000256" key="5">
    <source>
        <dbReference type="ARBA" id="ARBA00023054"/>
    </source>
</evidence>
<evidence type="ECO:0000256" key="2">
    <source>
        <dbReference type="ARBA" id="ARBA00007209"/>
    </source>
</evidence>
<dbReference type="GO" id="GO:0015630">
    <property type="term" value="C:microtubule cytoskeleton"/>
    <property type="evidence" value="ECO:0007669"/>
    <property type="project" value="TreeGrafter"/>
</dbReference>
<evidence type="ECO:0000313" key="12">
    <source>
        <dbReference type="Proteomes" id="UP001190700"/>
    </source>
</evidence>
<keyword evidence="3" id="KW-0963">Cytoplasm</keyword>
<accession>A0AAE0BUR1</accession>
<feature type="compositionally biased region" description="Basic and acidic residues" evidence="10">
    <location>
        <begin position="448"/>
        <end position="458"/>
    </location>
</feature>
<evidence type="ECO:0000256" key="8">
    <source>
        <dbReference type="ARBA" id="ARBA00023273"/>
    </source>
</evidence>
<organism evidence="11 12">
    <name type="scientific">Cymbomonas tetramitiformis</name>
    <dbReference type="NCBI Taxonomy" id="36881"/>
    <lineage>
        <taxon>Eukaryota</taxon>
        <taxon>Viridiplantae</taxon>
        <taxon>Chlorophyta</taxon>
        <taxon>Pyramimonadophyceae</taxon>
        <taxon>Pyramimonadales</taxon>
        <taxon>Pyramimonadaceae</taxon>
        <taxon>Cymbomonas</taxon>
    </lineage>
</organism>
<proteinExistence type="inferred from homology"/>
<evidence type="ECO:0000256" key="9">
    <source>
        <dbReference type="SAM" id="Coils"/>
    </source>
</evidence>
<dbReference type="PRINTS" id="PR00511">
    <property type="entry name" value="TEKTIN"/>
</dbReference>
<feature type="coiled-coil region" evidence="9">
    <location>
        <begin position="106"/>
        <end position="133"/>
    </location>
</feature>
<comment type="similarity">
    <text evidence="2">Belongs to the tektin family.</text>
</comment>
<dbReference type="AlphaFoldDB" id="A0AAE0BUR1"/>
<dbReference type="InterPro" id="IPR000435">
    <property type="entry name" value="Tektins"/>
</dbReference>
<evidence type="ECO:0000256" key="1">
    <source>
        <dbReference type="ARBA" id="ARBA00004611"/>
    </source>
</evidence>
<keyword evidence="4" id="KW-0282">Flagellum</keyword>
<feature type="coiled-coil region" evidence="9">
    <location>
        <begin position="172"/>
        <end position="199"/>
    </location>
</feature>
<keyword evidence="7" id="KW-0206">Cytoskeleton</keyword>
<evidence type="ECO:0008006" key="13">
    <source>
        <dbReference type="Google" id="ProtNLM"/>
    </source>
</evidence>
<evidence type="ECO:0000313" key="11">
    <source>
        <dbReference type="EMBL" id="KAK3243208.1"/>
    </source>
</evidence>
<reference evidence="11 12" key="1">
    <citation type="journal article" date="2015" name="Genome Biol. Evol.">
        <title>Comparative Genomics of a Bacterivorous Green Alga Reveals Evolutionary Causalities and Consequences of Phago-Mixotrophic Mode of Nutrition.</title>
        <authorList>
            <person name="Burns J.A."/>
            <person name="Paasch A."/>
            <person name="Narechania A."/>
            <person name="Kim E."/>
        </authorList>
    </citation>
    <scope>NUCLEOTIDE SEQUENCE [LARGE SCALE GENOMIC DNA]</scope>
    <source>
        <strain evidence="11 12">PLY_AMNH</strain>
    </source>
</reference>
<feature type="region of interest" description="Disordered" evidence="10">
    <location>
        <begin position="443"/>
        <end position="464"/>
    </location>
</feature>
<evidence type="ECO:0000256" key="3">
    <source>
        <dbReference type="ARBA" id="ARBA00022490"/>
    </source>
</evidence>
<keyword evidence="6" id="KW-0969">Cilium</keyword>
<name>A0AAE0BUR1_9CHLO</name>
<dbReference type="GO" id="GO:0005634">
    <property type="term" value="C:nucleus"/>
    <property type="evidence" value="ECO:0007669"/>
    <property type="project" value="TreeGrafter"/>
</dbReference>
<feature type="coiled-coil region" evidence="9">
    <location>
        <begin position="355"/>
        <end position="403"/>
    </location>
</feature>
<dbReference type="Proteomes" id="UP001190700">
    <property type="component" value="Unassembled WGS sequence"/>
</dbReference>
<evidence type="ECO:0000256" key="7">
    <source>
        <dbReference type="ARBA" id="ARBA00023212"/>
    </source>
</evidence>
<protein>
    <recommendedName>
        <fullName evidence="13">Tektin</fullName>
    </recommendedName>
</protein>
<dbReference type="PANTHER" id="PTHR19960">
    <property type="entry name" value="TEKTIN"/>
    <property type="match status" value="1"/>
</dbReference>
<keyword evidence="5 9" id="KW-0175">Coiled coil</keyword>
<sequence>MPGSVAGLGHDVNGVNLQNLRSASSTTGFKTMGGFRPPFDWHRESAEHMNSATLSRTTSNIVRDHSQSLQNAFEQRAHHSQMSTQEALKSKMGKVGGLKNLLSETLDQTVDELTELQKVRSDLEKALHRKSKQLDLNNKRLQMRAMRPDRELVSDEVQSKLNNQTRLLQGSIEKVSRCIKNTDQDVERLREAREMLDADISDKDAALNLDNAALTLTAPDLSLEGNLQKKALAYPHNWCKNTEQGVQEARSRQNDAVRLRMAIERALEEAEMLEKQGDQYLQDAFREKTRLTEAIQNDLQSQRDAVLSELGEAKNRKASLEKAIADKKEPLALARQRYQMRKQRPSRELVHDEVEDALTQEFKDLQVIVQNLEAKLKQVKKEIDTLESNKHQLELNIKDKAKALSLDKQCIQMEVSSQASAASTRASQAALLQSKIAAMEAELQTAKSSRENMEDQMRVMKQRG</sequence>
<feature type="coiled-coil region" evidence="9">
    <location>
        <begin position="256"/>
        <end position="323"/>
    </location>
</feature>
<dbReference type="GO" id="GO:0005737">
    <property type="term" value="C:cytoplasm"/>
    <property type="evidence" value="ECO:0007669"/>
    <property type="project" value="UniProtKB-ARBA"/>
</dbReference>
<evidence type="ECO:0000256" key="4">
    <source>
        <dbReference type="ARBA" id="ARBA00022846"/>
    </source>
</evidence>
<dbReference type="InterPro" id="IPR048256">
    <property type="entry name" value="Tektin-like"/>
</dbReference>
<dbReference type="PANTHER" id="PTHR19960:SF25">
    <property type="entry name" value="TEKTIN-1"/>
    <property type="match status" value="1"/>
</dbReference>